<proteinExistence type="predicted"/>
<sequence>MFEKTGQLLSTSTLKRIWGKIKYNSRPNINTLDALARFIDYPHWRAFENATLSDKVPVDGNAIEIKKTNSIYPIAAFYVLVALSSFVLLAFILYKKKQPPLKFENLVFKSKLVTQDLPNTVVFEYDASQSNADSIFIQQSWDRKLRQRVNKMGKVFTTTYYVPGYYKAKLIFNDSIVKEHEVFIETSGWKGILDLKPAPGYLNNEAIVKEDALGFTQQQIGSYYSADKEPALFVLANVNKSFTSIDSNQYELKMQLQNTYQKAGLDVCQKTFVSILGSSSFIMIPLSKKGCVGDVTLIMGDKKLSGKTNNLENFGVDFTKKVKLRCELDNKVFKIFIDDALAYTSPDPEIGKLVGVKVAFTGAGLISDFSLTNSCSN</sequence>
<evidence type="ECO:0000313" key="3">
    <source>
        <dbReference type="Proteomes" id="UP001241110"/>
    </source>
</evidence>
<reference evidence="2" key="1">
    <citation type="submission" date="2023-05" db="EMBL/GenBank/DDBJ databases">
        <authorList>
            <person name="Zhang X."/>
        </authorList>
    </citation>
    <scope>NUCLEOTIDE SEQUENCE</scope>
    <source>
        <strain evidence="2">YF14B1</strain>
    </source>
</reference>
<evidence type="ECO:0000313" key="2">
    <source>
        <dbReference type="EMBL" id="MDJ1486422.1"/>
    </source>
</evidence>
<keyword evidence="1" id="KW-0472">Membrane</keyword>
<gene>
    <name evidence="2" type="ORF">QNI16_38450</name>
</gene>
<dbReference type="Proteomes" id="UP001241110">
    <property type="component" value="Unassembled WGS sequence"/>
</dbReference>
<dbReference type="RefSeq" id="WP_313990002.1">
    <property type="nucleotide sequence ID" value="NZ_JASJOS010000041.1"/>
</dbReference>
<feature type="transmembrane region" description="Helical" evidence="1">
    <location>
        <begin position="71"/>
        <end position="94"/>
    </location>
</feature>
<dbReference type="AlphaFoldDB" id="A0AAE3UC44"/>
<keyword evidence="1" id="KW-0812">Transmembrane</keyword>
<protein>
    <submittedName>
        <fullName evidence="2">Uncharacterized protein</fullName>
    </submittedName>
</protein>
<keyword evidence="1" id="KW-1133">Transmembrane helix</keyword>
<name>A0AAE3UC44_9BACT</name>
<dbReference type="EMBL" id="JASJOS010000041">
    <property type="protein sequence ID" value="MDJ1486422.1"/>
    <property type="molecule type" value="Genomic_DNA"/>
</dbReference>
<evidence type="ECO:0000256" key="1">
    <source>
        <dbReference type="SAM" id="Phobius"/>
    </source>
</evidence>
<accession>A0AAE3UC44</accession>
<comment type="caution">
    <text evidence="2">The sequence shown here is derived from an EMBL/GenBank/DDBJ whole genome shotgun (WGS) entry which is preliminary data.</text>
</comment>
<organism evidence="2 3">
    <name type="scientific">Xanthocytophaga flava</name>
    <dbReference type="NCBI Taxonomy" id="3048013"/>
    <lineage>
        <taxon>Bacteria</taxon>
        <taxon>Pseudomonadati</taxon>
        <taxon>Bacteroidota</taxon>
        <taxon>Cytophagia</taxon>
        <taxon>Cytophagales</taxon>
        <taxon>Rhodocytophagaceae</taxon>
        <taxon>Xanthocytophaga</taxon>
    </lineage>
</organism>